<dbReference type="GO" id="GO:0006612">
    <property type="term" value="P:protein targeting to membrane"/>
    <property type="evidence" value="ECO:0007669"/>
    <property type="project" value="TreeGrafter"/>
</dbReference>
<evidence type="ECO:0000256" key="5">
    <source>
        <dbReference type="ARBA" id="ARBA00023136"/>
    </source>
</evidence>
<evidence type="ECO:0000256" key="4">
    <source>
        <dbReference type="ARBA" id="ARBA00022989"/>
    </source>
</evidence>
<accession>V6LS01</accession>
<dbReference type="AlphaFoldDB" id="V6LS01"/>
<dbReference type="PANTHER" id="PTHR22883:SF203">
    <property type="entry name" value="PALMITOYLTRANSFERASE"/>
    <property type="match status" value="1"/>
</dbReference>
<comment type="catalytic activity">
    <reaction evidence="7">
        <text>L-cysteinyl-[protein] + hexadecanoyl-CoA = S-hexadecanoyl-L-cysteinyl-[protein] + CoA</text>
        <dbReference type="Rhea" id="RHEA:36683"/>
        <dbReference type="Rhea" id="RHEA-COMP:10131"/>
        <dbReference type="Rhea" id="RHEA-COMP:11032"/>
        <dbReference type="ChEBI" id="CHEBI:29950"/>
        <dbReference type="ChEBI" id="CHEBI:57287"/>
        <dbReference type="ChEBI" id="CHEBI:57379"/>
        <dbReference type="ChEBI" id="CHEBI:74151"/>
        <dbReference type="EC" id="2.3.1.225"/>
    </reaction>
</comment>
<dbReference type="EMBL" id="KI546040">
    <property type="protein sequence ID" value="EST47437.1"/>
    <property type="molecule type" value="Genomic_DNA"/>
</dbReference>
<dbReference type="GO" id="GO:0005783">
    <property type="term" value="C:endoplasmic reticulum"/>
    <property type="evidence" value="ECO:0007669"/>
    <property type="project" value="TreeGrafter"/>
</dbReference>
<evidence type="ECO:0000256" key="6">
    <source>
        <dbReference type="ARBA" id="ARBA00023315"/>
    </source>
</evidence>
<evidence type="ECO:0000259" key="8">
    <source>
        <dbReference type="Pfam" id="PF01529"/>
    </source>
</evidence>
<dbReference type="GO" id="GO:0005794">
    <property type="term" value="C:Golgi apparatus"/>
    <property type="evidence" value="ECO:0007669"/>
    <property type="project" value="TreeGrafter"/>
</dbReference>
<dbReference type="OrthoDB" id="9909019at2759"/>
<evidence type="ECO:0000256" key="2">
    <source>
        <dbReference type="ARBA" id="ARBA00022679"/>
    </source>
</evidence>
<dbReference type="InterPro" id="IPR001594">
    <property type="entry name" value="Palmitoyltrfase_DHHC"/>
</dbReference>
<sequence>MIRNSGWSRPYSWQFILTCTFVIFINPTLSIFISIHINIIWLISSVLASVFQIVLFTTLVSINPIYYQKQNYKLQNKCLICTQLVTVRTQHCLYCDKCVHDFDHHCHYLNTCIGSKNYILFIIFVCTTALAAIYEFIVSIFGFLNSDLVVILASAAQIIVQLFFFIFTFQLSLMHFKLILQKETTFTFIERQERLQESGKLSKREIFAVKKCPFVNLRVAVCITRFQFKENFIKNKVEMKREEVIKSRNANLDEGVDDDEELQITPRLRQQKPLAPLTINGKINSAKLPPISIKMGI</sequence>
<dbReference type="EC" id="2.3.1.225" evidence="7"/>
<feature type="domain" description="Palmitoyltransferase DHHC" evidence="8">
    <location>
        <begin position="75"/>
        <end position="190"/>
    </location>
</feature>
<dbReference type="PROSITE" id="PS50216">
    <property type="entry name" value="DHHC"/>
    <property type="match status" value="1"/>
</dbReference>
<keyword evidence="2 7" id="KW-0808">Transferase</keyword>
<evidence type="ECO:0000256" key="1">
    <source>
        <dbReference type="ARBA" id="ARBA00004141"/>
    </source>
</evidence>
<evidence type="ECO:0000256" key="3">
    <source>
        <dbReference type="ARBA" id="ARBA00022692"/>
    </source>
</evidence>
<dbReference type="InterPro" id="IPR039859">
    <property type="entry name" value="PFA4/ZDH16/20/ERF2-like"/>
</dbReference>
<dbReference type="VEuPathDB" id="GiardiaDB:SS50377_26926"/>
<dbReference type="Pfam" id="PF01529">
    <property type="entry name" value="DHHC"/>
    <property type="match status" value="1"/>
</dbReference>
<dbReference type="Proteomes" id="UP000018208">
    <property type="component" value="Unassembled WGS sequence"/>
</dbReference>
<evidence type="ECO:0000313" key="9">
    <source>
        <dbReference type="EMBL" id="EST47437.1"/>
    </source>
</evidence>
<feature type="transmembrane region" description="Helical" evidence="7">
    <location>
        <begin position="39"/>
        <end position="67"/>
    </location>
</feature>
<feature type="transmembrane region" description="Helical" evidence="7">
    <location>
        <begin position="118"/>
        <end position="144"/>
    </location>
</feature>
<proteinExistence type="inferred from homology"/>
<protein>
    <recommendedName>
        <fullName evidence="7">Palmitoyltransferase</fullName>
        <ecNumber evidence="7">2.3.1.225</ecNumber>
    </recommendedName>
</protein>
<comment type="similarity">
    <text evidence="7">Belongs to the DHHC palmitoyltransferase family.</text>
</comment>
<gene>
    <name evidence="9" type="ORF">SS50377_12422</name>
    <name evidence="10" type="ORF">SS50377_26926</name>
</gene>
<evidence type="ECO:0000313" key="10">
    <source>
        <dbReference type="EMBL" id="KAH0570640.1"/>
    </source>
</evidence>
<dbReference type="GO" id="GO:0016020">
    <property type="term" value="C:membrane"/>
    <property type="evidence" value="ECO:0007669"/>
    <property type="project" value="UniProtKB-SubCell"/>
</dbReference>
<evidence type="ECO:0000313" key="11">
    <source>
        <dbReference type="Proteomes" id="UP000018208"/>
    </source>
</evidence>
<organism evidence="9">
    <name type="scientific">Spironucleus salmonicida</name>
    <dbReference type="NCBI Taxonomy" id="348837"/>
    <lineage>
        <taxon>Eukaryota</taxon>
        <taxon>Metamonada</taxon>
        <taxon>Diplomonadida</taxon>
        <taxon>Hexamitidae</taxon>
        <taxon>Hexamitinae</taxon>
        <taxon>Spironucleus</taxon>
    </lineage>
</organism>
<reference evidence="10" key="2">
    <citation type="submission" date="2020-12" db="EMBL/GenBank/DDBJ databases">
        <title>New Spironucleus salmonicida genome in near-complete chromosomes.</title>
        <authorList>
            <person name="Xu F."/>
            <person name="Kurt Z."/>
            <person name="Jimenez-Gonzalez A."/>
            <person name="Astvaldsson A."/>
            <person name="Andersson J.O."/>
            <person name="Svard S.G."/>
        </authorList>
    </citation>
    <scope>NUCLEOTIDE SEQUENCE</scope>
    <source>
        <strain evidence="10">ATCC 50377</strain>
    </source>
</reference>
<name>V6LS01_9EUKA</name>
<keyword evidence="4 7" id="KW-1133">Transmembrane helix</keyword>
<reference evidence="9 10" key="1">
    <citation type="journal article" date="2014" name="PLoS Genet.">
        <title>The Genome of Spironucleus salmonicida Highlights a Fish Pathogen Adapted to Fluctuating Environments.</title>
        <authorList>
            <person name="Xu F."/>
            <person name="Jerlstrom-Hultqvist J."/>
            <person name="Einarsson E."/>
            <person name="Astvaldsson A."/>
            <person name="Svard S.G."/>
            <person name="Andersson J.O."/>
        </authorList>
    </citation>
    <scope>NUCLEOTIDE SEQUENCE</scope>
    <source>
        <strain evidence="10">ATCC 50377</strain>
    </source>
</reference>
<dbReference type="EMBL" id="AUWU02000007">
    <property type="protein sequence ID" value="KAH0570640.1"/>
    <property type="molecule type" value="Genomic_DNA"/>
</dbReference>
<keyword evidence="6 7" id="KW-0012">Acyltransferase</keyword>
<feature type="transmembrane region" description="Helical" evidence="7">
    <location>
        <begin position="12"/>
        <end position="33"/>
    </location>
</feature>
<comment type="subcellular location">
    <subcellularLocation>
        <location evidence="1">Membrane</location>
        <topology evidence="1">Multi-pass membrane protein</topology>
    </subcellularLocation>
</comment>
<keyword evidence="11" id="KW-1185">Reference proteome</keyword>
<dbReference type="GO" id="GO:0019706">
    <property type="term" value="F:protein-cysteine S-palmitoyltransferase activity"/>
    <property type="evidence" value="ECO:0007669"/>
    <property type="project" value="UniProtKB-EC"/>
</dbReference>
<evidence type="ECO:0000256" key="7">
    <source>
        <dbReference type="RuleBase" id="RU079119"/>
    </source>
</evidence>
<feature type="transmembrane region" description="Helical" evidence="7">
    <location>
        <begin position="150"/>
        <end position="173"/>
    </location>
</feature>
<dbReference type="PANTHER" id="PTHR22883">
    <property type="entry name" value="ZINC FINGER DHHC DOMAIN CONTAINING PROTEIN"/>
    <property type="match status" value="1"/>
</dbReference>
<keyword evidence="3 7" id="KW-0812">Transmembrane</keyword>
<keyword evidence="5 7" id="KW-0472">Membrane</keyword>
<comment type="domain">
    <text evidence="7">The DHHC domain is required for palmitoyltransferase activity.</text>
</comment>